<dbReference type="GO" id="GO:0046872">
    <property type="term" value="F:metal ion binding"/>
    <property type="evidence" value="ECO:0007669"/>
    <property type="project" value="UniProtKB-KW"/>
</dbReference>
<dbReference type="AlphaFoldDB" id="A0A852UY47"/>
<keyword evidence="5" id="KW-1185">Reference proteome</keyword>
<dbReference type="EMBL" id="JACCCO010000001">
    <property type="protein sequence ID" value="NYF40870.1"/>
    <property type="molecule type" value="Genomic_DNA"/>
</dbReference>
<dbReference type="Gene3D" id="3.40.50.1000">
    <property type="entry name" value="HAD superfamily/HAD-like"/>
    <property type="match status" value="1"/>
</dbReference>
<comment type="caution">
    <text evidence="4">The sequence shown here is derived from an EMBL/GenBank/DDBJ whole genome shotgun (WGS) entry which is preliminary data.</text>
</comment>
<keyword evidence="1" id="KW-0479">Metal-binding</keyword>
<proteinExistence type="predicted"/>
<organism evidence="4 5">
    <name type="scientific">Streptosporangium sandarakinum</name>
    <dbReference type="NCBI Taxonomy" id="1260955"/>
    <lineage>
        <taxon>Bacteria</taxon>
        <taxon>Bacillati</taxon>
        <taxon>Actinomycetota</taxon>
        <taxon>Actinomycetes</taxon>
        <taxon>Streptosporangiales</taxon>
        <taxon>Streptosporangiaceae</taxon>
        <taxon>Streptosporangium</taxon>
    </lineage>
</organism>
<gene>
    <name evidence="4" type="ORF">HDA43_003029</name>
</gene>
<keyword evidence="3" id="KW-0460">Magnesium</keyword>
<evidence type="ECO:0000313" key="5">
    <source>
        <dbReference type="Proteomes" id="UP000576393"/>
    </source>
</evidence>
<dbReference type="InterPro" id="IPR036412">
    <property type="entry name" value="HAD-like_sf"/>
</dbReference>
<dbReference type="Pfam" id="PF13242">
    <property type="entry name" value="Hydrolase_like"/>
    <property type="match status" value="1"/>
</dbReference>
<name>A0A852UY47_9ACTN</name>
<sequence>MADAVDTYALSGIEGMREPDRGLFEIAAKRCGVNLEAGGWMIGDNPLADIAGGRGAGLHTIWINRGTWPDQEHDADYVVTDVLQAMEILHDET</sequence>
<accession>A0A852UY47</accession>
<evidence type="ECO:0000256" key="3">
    <source>
        <dbReference type="ARBA" id="ARBA00022842"/>
    </source>
</evidence>
<dbReference type="RefSeq" id="WP_246423992.1">
    <property type="nucleotide sequence ID" value="NZ_JACCCO010000001.1"/>
</dbReference>
<evidence type="ECO:0000256" key="1">
    <source>
        <dbReference type="ARBA" id="ARBA00022723"/>
    </source>
</evidence>
<dbReference type="InterPro" id="IPR023214">
    <property type="entry name" value="HAD_sf"/>
</dbReference>
<dbReference type="PANTHER" id="PTHR46470:SF2">
    <property type="entry name" value="GLYCERALDEHYDE 3-PHOSPHATE PHOSPHATASE"/>
    <property type="match status" value="1"/>
</dbReference>
<protein>
    <submittedName>
        <fullName evidence="4">FMN phosphatase YigB (HAD superfamily)</fullName>
    </submittedName>
</protein>
<dbReference type="PANTHER" id="PTHR46470">
    <property type="entry name" value="N-ACYLNEURAMINATE-9-PHOSPHATASE"/>
    <property type="match status" value="1"/>
</dbReference>
<dbReference type="Proteomes" id="UP000576393">
    <property type="component" value="Unassembled WGS sequence"/>
</dbReference>
<keyword evidence="2" id="KW-0378">Hydrolase</keyword>
<evidence type="ECO:0000256" key="2">
    <source>
        <dbReference type="ARBA" id="ARBA00022801"/>
    </source>
</evidence>
<dbReference type="SUPFAM" id="SSF56784">
    <property type="entry name" value="HAD-like"/>
    <property type="match status" value="1"/>
</dbReference>
<dbReference type="InterPro" id="IPR051400">
    <property type="entry name" value="HAD-like_hydrolase"/>
</dbReference>
<evidence type="ECO:0000313" key="4">
    <source>
        <dbReference type="EMBL" id="NYF40870.1"/>
    </source>
</evidence>
<reference evidence="4 5" key="1">
    <citation type="submission" date="2020-07" db="EMBL/GenBank/DDBJ databases">
        <title>Sequencing the genomes of 1000 actinobacteria strains.</title>
        <authorList>
            <person name="Klenk H.-P."/>
        </authorList>
    </citation>
    <scope>NUCLEOTIDE SEQUENCE [LARGE SCALE GENOMIC DNA]</scope>
    <source>
        <strain evidence="4 5">DSM 45763</strain>
    </source>
</reference>
<dbReference type="GO" id="GO:0016791">
    <property type="term" value="F:phosphatase activity"/>
    <property type="evidence" value="ECO:0007669"/>
    <property type="project" value="TreeGrafter"/>
</dbReference>